<evidence type="ECO:0000313" key="3">
    <source>
        <dbReference type="EMBL" id="PWA00516.1"/>
    </source>
</evidence>
<feature type="region of interest" description="Disordered" evidence="2">
    <location>
        <begin position="141"/>
        <end position="160"/>
    </location>
</feature>
<evidence type="ECO:0000313" key="4">
    <source>
        <dbReference type="Proteomes" id="UP000245591"/>
    </source>
</evidence>
<reference evidence="3 4" key="1">
    <citation type="journal article" date="2018" name="MBio">
        <title>Comparative Genomics Reveals the Core Gene Toolbox for the Fungus-Insect Symbiosis.</title>
        <authorList>
            <person name="Wang Y."/>
            <person name="Stata M."/>
            <person name="Wang W."/>
            <person name="Stajich J.E."/>
            <person name="White M.M."/>
            <person name="Moncalvo J.M."/>
        </authorList>
    </citation>
    <scope>NUCLEOTIDE SEQUENCE [LARGE SCALE GENOMIC DNA]</scope>
    <source>
        <strain evidence="3 4">AUS-126-30</strain>
    </source>
</reference>
<feature type="coiled-coil region" evidence="1">
    <location>
        <begin position="79"/>
        <end position="106"/>
    </location>
</feature>
<comment type="caution">
    <text evidence="3">The sequence shown here is derived from an EMBL/GenBank/DDBJ whole genome shotgun (WGS) entry which is preliminary data.</text>
</comment>
<keyword evidence="1" id="KW-0175">Coiled coil</keyword>
<evidence type="ECO:0000256" key="1">
    <source>
        <dbReference type="SAM" id="Coils"/>
    </source>
</evidence>
<sequence length="219" mass="25160">MDPNTPYPNQQTQNDKDVIDTLRLQVEKLKYEKVELENHLEQEQERFLNNLNKSSGWTTPQSPVGMNSYDSIFYNSTLAESLKAEINQLRSQKATVEKELISTQLQSQIFKKELIELRKRLNIPIDDLLALPEIFSTTSRRRSQTVSSLSPETRSKRSQSVSFSAVPVPYISQPSPTRILSNALPLNRRHTTKYYHASMVKSTNNDIFSNAMNQHAMTE</sequence>
<dbReference type="Proteomes" id="UP000245591">
    <property type="component" value="Unassembled WGS sequence"/>
</dbReference>
<evidence type="ECO:0000256" key="2">
    <source>
        <dbReference type="SAM" id="MobiDB-lite"/>
    </source>
</evidence>
<accession>A0A2U1J607</accession>
<dbReference type="AlphaFoldDB" id="A0A2U1J607"/>
<keyword evidence="4" id="KW-1185">Reference proteome</keyword>
<organism evidence="3 4">
    <name type="scientific">Smittium angustum</name>
    <dbReference type="NCBI Taxonomy" id="133377"/>
    <lineage>
        <taxon>Eukaryota</taxon>
        <taxon>Fungi</taxon>
        <taxon>Fungi incertae sedis</taxon>
        <taxon>Zoopagomycota</taxon>
        <taxon>Kickxellomycotina</taxon>
        <taxon>Harpellomycetes</taxon>
        <taxon>Harpellales</taxon>
        <taxon>Legeriomycetaceae</taxon>
        <taxon>Smittium</taxon>
    </lineage>
</organism>
<name>A0A2U1J607_SMIAN</name>
<proteinExistence type="predicted"/>
<dbReference type="EMBL" id="MBFU01000331">
    <property type="protein sequence ID" value="PWA00516.1"/>
    <property type="molecule type" value="Genomic_DNA"/>
</dbReference>
<feature type="coiled-coil region" evidence="1">
    <location>
        <begin position="19"/>
        <end position="46"/>
    </location>
</feature>
<protein>
    <submittedName>
        <fullName evidence="3">Uncharacterized protein</fullName>
    </submittedName>
</protein>
<gene>
    <name evidence="3" type="ORF">BB558_003429</name>
</gene>